<sequence>MEVLGRKRLLSKRRRPKFDAVERLGKIDESYRSEGTIDGHNFVIIREDRASVLINQPRVHRFVGPLKIKLLSEH</sequence>
<accession>A0ABD1MR79</accession>
<dbReference type="EMBL" id="JBGMDY010000004">
    <property type="protein sequence ID" value="KAL2338322.1"/>
    <property type="molecule type" value="Genomic_DNA"/>
</dbReference>
<dbReference type="Proteomes" id="UP001603857">
    <property type="component" value="Unassembled WGS sequence"/>
</dbReference>
<evidence type="ECO:0000313" key="1">
    <source>
        <dbReference type="EMBL" id="KAL2338322.1"/>
    </source>
</evidence>
<reference evidence="1 2" key="1">
    <citation type="submission" date="2024-08" db="EMBL/GenBank/DDBJ databases">
        <title>Insights into the chromosomal genome structure of Flemingia macrophylla.</title>
        <authorList>
            <person name="Ding Y."/>
            <person name="Zhao Y."/>
            <person name="Bi W."/>
            <person name="Wu M."/>
            <person name="Zhao G."/>
            <person name="Gong Y."/>
            <person name="Li W."/>
            <person name="Zhang P."/>
        </authorList>
    </citation>
    <scope>NUCLEOTIDE SEQUENCE [LARGE SCALE GENOMIC DNA]</scope>
    <source>
        <strain evidence="1">DYQJB</strain>
        <tissue evidence="1">Leaf</tissue>
    </source>
</reference>
<comment type="caution">
    <text evidence="1">The sequence shown here is derived from an EMBL/GenBank/DDBJ whole genome shotgun (WGS) entry which is preliminary data.</text>
</comment>
<keyword evidence="2" id="KW-1185">Reference proteome</keyword>
<proteinExistence type="predicted"/>
<name>A0ABD1MR79_9FABA</name>
<organism evidence="1 2">
    <name type="scientific">Flemingia macrophylla</name>
    <dbReference type="NCBI Taxonomy" id="520843"/>
    <lineage>
        <taxon>Eukaryota</taxon>
        <taxon>Viridiplantae</taxon>
        <taxon>Streptophyta</taxon>
        <taxon>Embryophyta</taxon>
        <taxon>Tracheophyta</taxon>
        <taxon>Spermatophyta</taxon>
        <taxon>Magnoliopsida</taxon>
        <taxon>eudicotyledons</taxon>
        <taxon>Gunneridae</taxon>
        <taxon>Pentapetalae</taxon>
        <taxon>rosids</taxon>
        <taxon>fabids</taxon>
        <taxon>Fabales</taxon>
        <taxon>Fabaceae</taxon>
        <taxon>Papilionoideae</taxon>
        <taxon>50 kb inversion clade</taxon>
        <taxon>NPAAA clade</taxon>
        <taxon>indigoferoid/millettioid clade</taxon>
        <taxon>Phaseoleae</taxon>
        <taxon>Flemingia</taxon>
    </lineage>
</organism>
<protein>
    <submittedName>
        <fullName evidence="1">Uncharacterized protein</fullName>
    </submittedName>
</protein>
<evidence type="ECO:0000313" key="2">
    <source>
        <dbReference type="Proteomes" id="UP001603857"/>
    </source>
</evidence>
<gene>
    <name evidence="1" type="ORF">Fmac_012768</name>
</gene>
<dbReference type="AlphaFoldDB" id="A0ABD1MR79"/>